<dbReference type="AlphaFoldDB" id="A0A8T1X2V6"/>
<protein>
    <submittedName>
        <fullName evidence="1">Uncharacterized protein</fullName>
    </submittedName>
</protein>
<name>A0A8T1X2V6_9STRA</name>
<keyword evidence="2" id="KW-1185">Reference proteome</keyword>
<gene>
    <name evidence="1" type="ORF">PHYBOEH_011862</name>
</gene>
<reference evidence="1" key="1">
    <citation type="submission" date="2021-02" db="EMBL/GenBank/DDBJ databases">
        <authorList>
            <person name="Palmer J.M."/>
        </authorList>
    </citation>
    <scope>NUCLEOTIDE SEQUENCE</scope>
    <source>
        <strain evidence="1">SCRP23</strain>
    </source>
</reference>
<comment type="caution">
    <text evidence="1">The sequence shown here is derived from an EMBL/GenBank/DDBJ whole genome shotgun (WGS) entry which is preliminary data.</text>
</comment>
<evidence type="ECO:0000313" key="1">
    <source>
        <dbReference type="EMBL" id="KAG7398030.1"/>
    </source>
</evidence>
<dbReference type="EMBL" id="JAGDFL010000093">
    <property type="protein sequence ID" value="KAG7398030.1"/>
    <property type="molecule type" value="Genomic_DNA"/>
</dbReference>
<proteinExistence type="predicted"/>
<organism evidence="1 2">
    <name type="scientific">Phytophthora boehmeriae</name>
    <dbReference type="NCBI Taxonomy" id="109152"/>
    <lineage>
        <taxon>Eukaryota</taxon>
        <taxon>Sar</taxon>
        <taxon>Stramenopiles</taxon>
        <taxon>Oomycota</taxon>
        <taxon>Peronosporomycetes</taxon>
        <taxon>Peronosporales</taxon>
        <taxon>Peronosporaceae</taxon>
        <taxon>Phytophthora</taxon>
    </lineage>
</organism>
<sequence>MAEPTKTTDTKGKVIFSSQRNAVFCFVVNSDKIWLEQQDTKKQWECIVSSANDFALKGAGIPHAIVMDYLAMSFGCISEGHKGTNSEVDLIEMSDNRLRLDFSLKFAISGVVWKPEYQFVLQPLEVSETQVLEAKLVDAEEHLERLHAIVPAWALGGDDRIVPRNQTALQFAALSGAKLWFYVCGLAKWTLERSGTSVDTAIEWIEITFYKATALAAVSWYAVWGSVKRAGGAVRNLVEDKIAGKGGYYPSH</sequence>
<dbReference type="Proteomes" id="UP000693981">
    <property type="component" value="Unassembled WGS sequence"/>
</dbReference>
<evidence type="ECO:0000313" key="2">
    <source>
        <dbReference type="Proteomes" id="UP000693981"/>
    </source>
</evidence>
<accession>A0A8T1X2V6</accession>
<dbReference type="OrthoDB" id="116024at2759"/>